<feature type="region of interest" description="Disordered" evidence="1">
    <location>
        <begin position="73"/>
        <end position="110"/>
    </location>
</feature>
<dbReference type="Pfam" id="PF03350">
    <property type="entry name" value="UPF0114"/>
    <property type="match status" value="1"/>
</dbReference>
<feature type="compositionally biased region" description="Low complexity" evidence="1">
    <location>
        <begin position="86"/>
        <end position="96"/>
    </location>
</feature>
<dbReference type="EMBL" id="BNAD01000004">
    <property type="protein sequence ID" value="GHE17140.1"/>
    <property type="molecule type" value="Genomic_DNA"/>
</dbReference>
<organism evidence="2 3">
    <name type="scientific">Nocardioides flavus</name>
    <name type="common">ex Wang et al. 2016</name>
    <dbReference type="NCBI Taxonomy" id="2058780"/>
    <lineage>
        <taxon>Bacteria</taxon>
        <taxon>Bacillati</taxon>
        <taxon>Actinomycetota</taxon>
        <taxon>Actinomycetes</taxon>
        <taxon>Propionibacteriales</taxon>
        <taxon>Nocardioidaceae</taxon>
        <taxon>Nocardioides</taxon>
    </lineage>
</organism>
<sequence>MVYLFESIDTVLAGVVLLQVGLGLWELCVGDLVLPESLATHTFDELEAKVAGTLVLVLVVRFLEELVQHPEPQQLLGRHRGHSRPRAPSSSSGAGATDRRPPPFQLELSR</sequence>
<protein>
    <recommendedName>
        <fullName evidence="4">Secreted protein</fullName>
    </recommendedName>
</protein>
<accession>A0ABQ3HJP4</accession>
<name>A0ABQ3HJP4_9ACTN</name>
<gene>
    <name evidence="2" type="ORF">GCM10011376_17500</name>
</gene>
<dbReference type="InterPro" id="IPR005134">
    <property type="entry name" value="UPF0114"/>
</dbReference>
<evidence type="ECO:0000256" key="1">
    <source>
        <dbReference type="SAM" id="MobiDB-lite"/>
    </source>
</evidence>
<evidence type="ECO:0008006" key="4">
    <source>
        <dbReference type="Google" id="ProtNLM"/>
    </source>
</evidence>
<proteinExistence type="predicted"/>
<evidence type="ECO:0000313" key="3">
    <source>
        <dbReference type="Proteomes" id="UP000597341"/>
    </source>
</evidence>
<evidence type="ECO:0000313" key="2">
    <source>
        <dbReference type="EMBL" id="GHE17140.1"/>
    </source>
</evidence>
<comment type="caution">
    <text evidence="2">The sequence shown here is derived from an EMBL/GenBank/DDBJ whole genome shotgun (WGS) entry which is preliminary data.</text>
</comment>
<reference evidence="3" key="1">
    <citation type="journal article" date="2019" name="Int. J. Syst. Evol. Microbiol.">
        <title>The Global Catalogue of Microorganisms (GCM) 10K type strain sequencing project: providing services to taxonomists for standard genome sequencing and annotation.</title>
        <authorList>
            <consortium name="The Broad Institute Genomics Platform"/>
            <consortium name="The Broad Institute Genome Sequencing Center for Infectious Disease"/>
            <person name="Wu L."/>
            <person name="Ma J."/>
        </authorList>
    </citation>
    <scope>NUCLEOTIDE SEQUENCE [LARGE SCALE GENOMIC DNA]</scope>
    <source>
        <strain evidence="3">CGMCC 1.12791</strain>
    </source>
</reference>
<keyword evidence="3" id="KW-1185">Reference proteome</keyword>
<dbReference type="Proteomes" id="UP000597341">
    <property type="component" value="Unassembled WGS sequence"/>
</dbReference>